<evidence type="ECO:0000256" key="2">
    <source>
        <dbReference type="ARBA" id="ARBA00093452"/>
    </source>
</evidence>
<feature type="domain" description="COMM" evidence="3">
    <location>
        <begin position="134"/>
        <end position="197"/>
    </location>
</feature>
<proteinExistence type="inferred from homology"/>
<dbReference type="Proteomes" id="UP000494165">
    <property type="component" value="Unassembled WGS sequence"/>
</dbReference>
<dbReference type="Pfam" id="PF07258">
    <property type="entry name" value="COMM_domain"/>
    <property type="match status" value="1"/>
</dbReference>
<evidence type="ECO:0000256" key="1">
    <source>
        <dbReference type="ARBA" id="ARBA00016556"/>
    </source>
</evidence>
<dbReference type="PROSITE" id="PS51269">
    <property type="entry name" value="COMM"/>
    <property type="match status" value="1"/>
</dbReference>
<accession>A0A8S1DYV4</accession>
<gene>
    <name evidence="4" type="ORF">CLODIP_2_CD03899</name>
</gene>
<dbReference type="InterPro" id="IPR017920">
    <property type="entry name" value="COMM"/>
</dbReference>
<organism evidence="4 5">
    <name type="scientific">Cloeon dipterum</name>
    <dbReference type="NCBI Taxonomy" id="197152"/>
    <lineage>
        <taxon>Eukaryota</taxon>
        <taxon>Metazoa</taxon>
        <taxon>Ecdysozoa</taxon>
        <taxon>Arthropoda</taxon>
        <taxon>Hexapoda</taxon>
        <taxon>Insecta</taxon>
        <taxon>Pterygota</taxon>
        <taxon>Palaeoptera</taxon>
        <taxon>Ephemeroptera</taxon>
        <taxon>Pisciforma</taxon>
        <taxon>Baetidae</taxon>
        <taxon>Cloeon</taxon>
    </lineage>
</organism>
<protein>
    <recommendedName>
        <fullName evidence="1">COMM domain-containing protein 5</fullName>
    </recommendedName>
</protein>
<comment type="similarity">
    <text evidence="2">Belongs to the COMM domain-containing protein 5 family.</text>
</comment>
<dbReference type="InterPro" id="IPR037357">
    <property type="entry name" value="COMMD5"/>
</dbReference>
<evidence type="ECO:0000313" key="5">
    <source>
        <dbReference type="Proteomes" id="UP000494165"/>
    </source>
</evidence>
<sequence>MSERGTFLGHRLPQYMRHFAKTAPSVSKNTFRLLVQLAVNIIEKRPIVDGALQKVEGQVGAVENLEELFAGVFFIINTFLRLPAGKVKKDQLAEDLKELNLNEESVADLTSVLFGPKRANWELSLAADTPRWPSIQTLNWNLDMAISQSESKVFEPCIALELELSDGKKYKFHVSLAQFHTLRHRVAALLAEISSLEKRAFFKQ</sequence>
<dbReference type="EMBL" id="CADEPI010000546">
    <property type="protein sequence ID" value="CAB3387183.1"/>
    <property type="molecule type" value="Genomic_DNA"/>
</dbReference>
<dbReference type="PANTHER" id="PTHR15666:SF1">
    <property type="entry name" value="COMM DOMAIN-CONTAINING PROTEIN 5"/>
    <property type="match status" value="1"/>
</dbReference>
<dbReference type="GO" id="GO:0005634">
    <property type="term" value="C:nucleus"/>
    <property type="evidence" value="ECO:0007669"/>
    <property type="project" value="TreeGrafter"/>
</dbReference>
<keyword evidence="5" id="KW-1185">Reference proteome</keyword>
<evidence type="ECO:0000259" key="3">
    <source>
        <dbReference type="PROSITE" id="PS51269"/>
    </source>
</evidence>
<name>A0A8S1DYV4_9INSE</name>
<dbReference type="AlphaFoldDB" id="A0A8S1DYV4"/>
<comment type="caution">
    <text evidence="4">The sequence shown here is derived from an EMBL/GenBank/DDBJ whole genome shotgun (WGS) entry which is preliminary data.</text>
</comment>
<evidence type="ECO:0000313" key="4">
    <source>
        <dbReference type="EMBL" id="CAB3387183.1"/>
    </source>
</evidence>
<dbReference type="PANTHER" id="PTHR15666">
    <property type="entry name" value="COMM DOMAIN CONTAINING PROTEIN 5"/>
    <property type="match status" value="1"/>
</dbReference>
<dbReference type="OrthoDB" id="203754at2759"/>
<reference evidence="4 5" key="1">
    <citation type="submission" date="2020-04" db="EMBL/GenBank/DDBJ databases">
        <authorList>
            <person name="Alioto T."/>
            <person name="Alioto T."/>
            <person name="Gomez Garrido J."/>
        </authorList>
    </citation>
    <scope>NUCLEOTIDE SEQUENCE [LARGE SCALE GENOMIC DNA]</scope>
</reference>